<sequence length="90" mass="10686">MWIVKYNLSSDAYELIYLFNVCNILYSYSCSGKFSWEHVLKHIALRKKYVTLYASLLNSDSGQLVIDNKEIDNLDRELDIEVIIQWRYSL</sequence>
<proteinExistence type="predicted"/>
<dbReference type="EMBL" id="LFYR01001151">
    <property type="protein sequence ID" value="KMZ64416.1"/>
    <property type="molecule type" value="Genomic_DNA"/>
</dbReference>
<evidence type="ECO:0000313" key="1">
    <source>
        <dbReference type="EMBL" id="KMZ64416.1"/>
    </source>
</evidence>
<dbReference type="OrthoDB" id="1933992at2759"/>
<comment type="caution">
    <text evidence="1">The sequence shown here is derived from an EMBL/GenBank/DDBJ whole genome shotgun (WGS) entry which is preliminary data.</text>
</comment>
<keyword evidence="2" id="KW-1185">Reference proteome</keyword>
<dbReference type="AlphaFoldDB" id="A0A0K9P5W0"/>
<reference evidence="2" key="1">
    <citation type="journal article" date="2016" name="Nature">
        <title>The genome of the seagrass Zostera marina reveals angiosperm adaptation to the sea.</title>
        <authorList>
            <person name="Olsen J.L."/>
            <person name="Rouze P."/>
            <person name="Verhelst B."/>
            <person name="Lin Y.-C."/>
            <person name="Bayer T."/>
            <person name="Collen J."/>
            <person name="Dattolo E."/>
            <person name="De Paoli E."/>
            <person name="Dittami S."/>
            <person name="Maumus F."/>
            <person name="Michel G."/>
            <person name="Kersting A."/>
            <person name="Lauritano C."/>
            <person name="Lohaus R."/>
            <person name="Toepel M."/>
            <person name="Tonon T."/>
            <person name="Vanneste K."/>
            <person name="Amirebrahimi M."/>
            <person name="Brakel J."/>
            <person name="Bostroem C."/>
            <person name="Chovatia M."/>
            <person name="Grimwood J."/>
            <person name="Jenkins J.W."/>
            <person name="Jueterbock A."/>
            <person name="Mraz A."/>
            <person name="Stam W.T."/>
            <person name="Tice H."/>
            <person name="Bornberg-Bauer E."/>
            <person name="Green P.J."/>
            <person name="Pearson G.A."/>
            <person name="Procaccini G."/>
            <person name="Duarte C.M."/>
            <person name="Schmutz J."/>
            <person name="Reusch T.B.H."/>
            <person name="Van de Peer Y."/>
        </authorList>
    </citation>
    <scope>NUCLEOTIDE SEQUENCE [LARGE SCALE GENOMIC DNA]</scope>
    <source>
        <strain evidence="2">cv. Finnish</strain>
    </source>
</reference>
<protein>
    <submittedName>
        <fullName evidence="1">Uncharacterized protein</fullName>
    </submittedName>
</protein>
<name>A0A0K9P5W0_ZOSMR</name>
<evidence type="ECO:0000313" key="2">
    <source>
        <dbReference type="Proteomes" id="UP000036987"/>
    </source>
</evidence>
<gene>
    <name evidence="1" type="ORF">ZOSMA_36G00180</name>
</gene>
<organism evidence="1 2">
    <name type="scientific">Zostera marina</name>
    <name type="common">Eelgrass</name>
    <dbReference type="NCBI Taxonomy" id="29655"/>
    <lineage>
        <taxon>Eukaryota</taxon>
        <taxon>Viridiplantae</taxon>
        <taxon>Streptophyta</taxon>
        <taxon>Embryophyta</taxon>
        <taxon>Tracheophyta</taxon>
        <taxon>Spermatophyta</taxon>
        <taxon>Magnoliopsida</taxon>
        <taxon>Liliopsida</taxon>
        <taxon>Zosteraceae</taxon>
        <taxon>Zostera</taxon>
    </lineage>
</organism>
<accession>A0A0K9P5W0</accession>
<dbReference type="Proteomes" id="UP000036987">
    <property type="component" value="Unassembled WGS sequence"/>
</dbReference>